<feature type="domain" description="Amidase" evidence="2">
    <location>
        <begin position="51"/>
        <end position="499"/>
    </location>
</feature>
<sequence length="550" mass="58045">MKMSWLALAGVILLSFTAKASNSTIDSFDSREATIDGVHNALFSGITTCRDVVSSFLSRVETFNPSINSIISLNPNALNIAEEMDARIAAGNVTGSLFCIPILLKDNYDTLELPTTGGCLDLADNKPTVDAAAVFALKNAGAIILGKTNLHEFALEGLTVSSLGGQTINPYDFTRTPGGSSGGTGAAIASSFSVFGTGSDTVNSLRSPASANSLFSFRPTRGLISRSGIIPVSYTQDAIGPIARNVKDLAVALTVMASIGFDPLDNTTSLRPPSLSRVDYSRDTIGGSLRGLKFGLLEGMFNHTSSNETTPVNDVMSHMVTVLQNAGVEIIPIAESVYNSTALSASLDVQAPEFREDMNAYLQTQSLNGSHHSTLGQVYTSRKFLVIPSQYSFVETALHSSTSNSSYAPTKLGIQNLTTTLQTTFSANALDAIIYPEQKNLVVKIGSPSQIGRNGILAALTGYPVVTIPAGFSPPTDDALIGVPIGMEILGLPWSESKLINIASHISALMHVRRMPSFANISVEVNSYSSVPTITPDSGNIPSAYPIGVY</sequence>
<evidence type="ECO:0000313" key="4">
    <source>
        <dbReference type="Proteomes" id="UP000235786"/>
    </source>
</evidence>
<dbReference type="Gene3D" id="3.90.1300.10">
    <property type="entry name" value="Amidase signature (AS) domain"/>
    <property type="match status" value="1"/>
</dbReference>
<reference evidence="3 4" key="1">
    <citation type="submission" date="2016-04" db="EMBL/GenBank/DDBJ databases">
        <title>A degradative enzymes factory behind the ericoid mycorrhizal symbiosis.</title>
        <authorList>
            <consortium name="DOE Joint Genome Institute"/>
            <person name="Martino E."/>
            <person name="Morin E."/>
            <person name="Grelet G."/>
            <person name="Kuo A."/>
            <person name="Kohler A."/>
            <person name="Daghino S."/>
            <person name="Barry K."/>
            <person name="Choi C."/>
            <person name="Cichocki N."/>
            <person name="Clum A."/>
            <person name="Copeland A."/>
            <person name="Hainaut M."/>
            <person name="Haridas S."/>
            <person name="Labutti K."/>
            <person name="Lindquist E."/>
            <person name="Lipzen A."/>
            <person name="Khouja H.-R."/>
            <person name="Murat C."/>
            <person name="Ohm R."/>
            <person name="Olson A."/>
            <person name="Spatafora J."/>
            <person name="Veneault-Fourrey C."/>
            <person name="Henrissat B."/>
            <person name="Grigoriev I."/>
            <person name="Martin F."/>
            <person name="Perotto S."/>
        </authorList>
    </citation>
    <scope>NUCLEOTIDE SEQUENCE [LARGE SCALE GENOMIC DNA]</scope>
    <source>
        <strain evidence="3 4">F</strain>
    </source>
</reference>
<dbReference type="AlphaFoldDB" id="A0A2J6SC69"/>
<keyword evidence="1" id="KW-0732">Signal</keyword>
<protein>
    <submittedName>
        <fullName evidence="3">Amidase signature enzyme</fullName>
    </submittedName>
</protein>
<dbReference type="PANTHER" id="PTHR42678:SF5">
    <property type="entry name" value="GLUTAMYL-TRNA(GLN) AMIDOTRANSFERASE SUBUNIT A"/>
    <property type="match status" value="1"/>
</dbReference>
<dbReference type="InterPro" id="IPR023631">
    <property type="entry name" value="Amidase_dom"/>
</dbReference>
<keyword evidence="4" id="KW-1185">Reference proteome</keyword>
<evidence type="ECO:0000256" key="1">
    <source>
        <dbReference type="SAM" id="SignalP"/>
    </source>
</evidence>
<dbReference type="Pfam" id="PF01425">
    <property type="entry name" value="Amidase"/>
    <property type="match status" value="1"/>
</dbReference>
<feature type="chain" id="PRO_5014354831" evidence="1">
    <location>
        <begin position="21"/>
        <end position="550"/>
    </location>
</feature>
<dbReference type="EMBL" id="KZ613937">
    <property type="protein sequence ID" value="PMD48368.1"/>
    <property type="molecule type" value="Genomic_DNA"/>
</dbReference>
<dbReference type="STRING" id="1149755.A0A2J6SC69"/>
<dbReference type="Proteomes" id="UP000235786">
    <property type="component" value="Unassembled WGS sequence"/>
</dbReference>
<accession>A0A2J6SC69</accession>
<dbReference type="OrthoDB" id="566138at2759"/>
<gene>
    <name evidence="3" type="ORF">L207DRAFT_550381</name>
</gene>
<evidence type="ECO:0000259" key="2">
    <source>
        <dbReference type="Pfam" id="PF01425"/>
    </source>
</evidence>
<dbReference type="PANTHER" id="PTHR42678">
    <property type="entry name" value="AMIDASE"/>
    <property type="match status" value="1"/>
</dbReference>
<dbReference type="SUPFAM" id="SSF75304">
    <property type="entry name" value="Amidase signature (AS) enzymes"/>
    <property type="match status" value="1"/>
</dbReference>
<dbReference type="InterPro" id="IPR036928">
    <property type="entry name" value="AS_sf"/>
</dbReference>
<organism evidence="3 4">
    <name type="scientific">Hyaloscypha variabilis (strain UAMH 11265 / GT02V1 / F)</name>
    <name type="common">Meliniomyces variabilis</name>
    <dbReference type="NCBI Taxonomy" id="1149755"/>
    <lineage>
        <taxon>Eukaryota</taxon>
        <taxon>Fungi</taxon>
        <taxon>Dikarya</taxon>
        <taxon>Ascomycota</taxon>
        <taxon>Pezizomycotina</taxon>
        <taxon>Leotiomycetes</taxon>
        <taxon>Helotiales</taxon>
        <taxon>Hyaloscyphaceae</taxon>
        <taxon>Hyaloscypha</taxon>
        <taxon>Hyaloscypha variabilis</taxon>
    </lineage>
</organism>
<feature type="signal peptide" evidence="1">
    <location>
        <begin position="1"/>
        <end position="20"/>
    </location>
</feature>
<evidence type="ECO:0000313" key="3">
    <source>
        <dbReference type="EMBL" id="PMD48368.1"/>
    </source>
</evidence>
<proteinExistence type="predicted"/>
<name>A0A2J6SC69_HYAVF</name>